<dbReference type="PATRIC" id="fig|1121353.3.peg.1227"/>
<dbReference type="Pfam" id="PF01555">
    <property type="entry name" value="N6_N4_Mtase"/>
    <property type="match status" value="1"/>
</dbReference>
<gene>
    <name evidence="6" type="ORF">H924_06000</name>
</gene>
<dbReference type="InterPro" id="IPR002052">
    <property type="entry name" value="DNA_methylase_N6_adenine_CS"/>
</dbReference>
<dbReference type="REBASE" id="61641">
    <property type="entry name" value="M.Cca20147ORF5995P"/>
</dbReference>
<dbReference type="PRINTS" id="PR00506">
    <property type="entry name" value="D21N6MTFRASE"/>
</dbReference>
<dbReference type="Gene3D" id="3.40.50.150">
    <property type="entry name" value="Vaccinia Virus protein VP39"/>
    <property type="match status" value="1"/>
</dbReference>
<reference evidence="6 7" key="1">
    <citation type="submission" date="2013-02" db="EMBL/GenBank/DDBJ databases">
        <title>The complete genome sequence of Corynebacterium callunae DSM 20147.</title>
        <authorList>
            <person name="Ruckert C."/>
            <person name="Albersmeier A."/>
            <person name="Kalinowski J."/>
        </authorList>
    </citation>
    <scope>NUCLEOTIDE SEQUENCE [LARGE SCALE GENOMIC DNA]</scope>
    <source>
        <strain evidence="6 7">DSM 20147</strain>
    </source>
</reference>
<evidence type="ECO:0000256" key="3">
    <source>
        <dbReference type="ARBA" id="ARBA00022679"/>
    </source>
</evidence>
<protein>
    <submittedName>
        <fullName evidence="6">Adenine-specific DNA-methyltransferase</fullName>
    </submittedName>
</protein>
<dbReference type="RefSeq" id="WP_015651076.1">
    <property type="nucleotide sequence ID" value="NC_020506.1"/>
</dbReference>
<evidence type="ECO:0000256" key="2">
    <source>
        <dbReference type="ARBA" id="ARBA00022603"/>
    </source>
</evidence>
<keyword evidence="7" id="KW-1185">Reference proteome</keyword>
<dbReference type="STRING" id="1121353.H924_06000"/>
<dbReference type="GO" id="GO:0032259">
    <property type="term" value="P:methylation"/>
    <property type="evidence" value="ECO:0007669"/>
    <property type="project" value="UniProtKB-KW"/>
</dbReference>
<dbReference type="InterPro" id="IPR002941">
    <property type="entry name" value="DNA_methylase_N4/N6"/>
</dbReference>
<evidence type="ECO:0000256" key="1">
    <source>
        <dbReference type="ARBA" id="ARBA00006594"/>
    </source>
</evidence>
<keyword evidence="3 6" id="KW-0808">Transferase</keyword>
<dbReference type="GO" id="GO:0003677">
    <property type="term" value="F:DNA binding"/>
    <property type="evidence" value="ECO:0007669"/>
    <property type="project" value="InterPro"/>
</dbReference>
<dbReference type="SUPFAM" id="SSF53335">
    <property type="entry name" value="S-adenosyl-L-methionine-dependent methyltransferases"/>
    <property type="match status" value="1"/>
</dbReference>
<sequence length="615" mass="68901">MNDDINHIPSNTPDFQTELAEKLAELAPEAIADGKIDVEKLRELLDGDADESNERFGLFWPGKKRALRAAQQPTTATLKPDLENSKDWDTTKNVFIEGDNLEVLKVLQKHYHGKIKMIYIDPPYNTGKDFVYPDNFKEGLDSYLEWTKQLNEAGQKISTNSESEGRYHSNWLNMMFPRLRLARNLLADDGVIFVSIDDNESGNLRRLLDEIFGESNFVAAINHKSRGSVSNDKIISPNHNVIYVYARRFDVIYAGRKSIGLDPDLSGFNGLDERGAYKLVPVDGPGGARKGNPYYEFLGVEGYFRYSLETMQGLYDAGEIIRRGSTLQRKYYLNKAKQNRKTDTTWWDDAGYTSSATSALKALMGGPYFDSPKPVSLIERMLKQFTNKDSLVLDFFAGSGSTGHAVMRQNCEDGGNRRVILVQLPEPTPETSEARKAGFLTIPQVARRRLELAGEQLLSSATGDCAVGDNLLDVGFRSYRLSDTNFSKWQVSSDTPANELEQHLLELRESANDNATPADLFVELLLKQGYSLTEDIGDVSIEGLDLKTVLDADGDVAVLAYLDEHTKPTIDQLREIADSKPVRFVILEDCFQGDDELKTNLVQICKNNGIELWTA</sequence>
<dbReference type="AlphaFoldDB" id="M1UKX1"/>
<feature type="domain" description="DNA methylase N-4/N-6" evidence="5">
    <location>
        <begin position="115"/>
        <end position="410"/>
    </location>
</feature>
<organism evidence="6 7">
    <name type="scientific">Corynebacterium callunae DSM 20147</name>
    <dbReference type="NCBI Taxonomy" id="1121353"/>
    <lineage>
        <taxon>Bacteria</taxon>
        <taxon>Bacillati</taxon>
        <taxon>Actinomycetota</taxon>
        <taxon>Actinomycetes</taxon>
        <taxon>Mycobacteriales</taxon>
        <taxon>Corynebacteriaceae</taxon>
        <taxon>Corynebacterium</taxon>
    </lineage>
</organism>
<dbReference type="PIRSF" id="PIRSF015855">
    <property type="entry name" value="TypeIII_Mtase_mKpnI"/>
    <property type="match status" value="1"/>
</dbReference>
<dbReference type="GO" id="GO:0008170">
    <property type="term" value="F:N-methyltransferase activity"/>
    <property type="evidence" value="ECO:0007669"/>
    <property type="project" value="InterPro"/>
</dbReference>
<evidence type="ECO:0000256" key="4">
    <source>
        <dbReference type="ARBA" id="ARBA00022691"/>
    </source>
</evidence>
<dbReference type="EMBL" id="CP004354">
    <property type="protein sequence ID" value="AGG66644.1"/>
    <property type="molecule type" value="Genomic_DNA"/>
</dbReference>
<dbReference type="HOGENOM" id="CLU_020164_2_1_11"/>
<comment type="similarity">
    <text evidence="1">Belongs to the N(4)/N(6)-methyltransferase family.</text>
</comment>
<dbReference type="OrthoDB" id="9773060at2"/>
<dbReference type="eggNOG" id="COG2189">
    <property type="taxonomic scope" value="Bacteria"/>
</dbReference>
<keyword evidence="2 6" id="KW-0489">Methyltransferase</keyword>
<accession>M1UKX1</accession>
<evidence type="ECO:0000313" key="7">
    <source>
        <dbReference type="Proteomes" id="UP000011760"/>
    </source>
</evidence>
<dbReference type="PROSITE" id="PS00092">
    <property type="entry name" value="N6_MTASE"/>
    <property type="match status" value="1"/>
</dbReference>
<proteinExistence type="inferred from homology"/>
<evidence type="ECO:0000259" key="5">
    <source>
        <dbReference type="Pfam" id="PF01555"/>
    </source>
</evidence>
<evidence type="ECO:0000313" key="6">
    <source>
        <dbReference type="EMBL" id="AGG66644.1"/>
    </source>
</evidence>
<dbReference type="InterPro" id="IPR029063">
    <property type="entry name" value="SAM-dependent_MTases_sf"/>
</dbReference>
<dbReference type="InterPro" id="IPR002295">
    <property type="entry name" value="N4/N6-MTase_EcoPI_Mod-like"/>
</dbReference>
<keyword evidence="4" id="KW-0949">S-adenosyl-L-methionine</keyword>
<dbReference type="Proteomes" id="UP000011760">
    <property type="component" value="Chromosome"/>
</dbReference>
<name>M1UKX1_9CORY</name>
<dbReference type="KEGG" id="ccn:H924_06000"/>